<organism evidence="2 3">
    <name type="scientific">Actinomarinicola tropica</name>
    <dbReference type="NCBI Taxonomy" id="2789776"/>
    <lineage>
        <taxon>Bacteria</taxon>
        <taxon>Bacillati</taxon>
        <taxon>Actinomycetota</taxon>
        <taxon>Acidimicrobiia</taxon>
        <taxon>Acidimicrobiales</taxon>
        <taxon>Iamiaceae</taxon>
        <taxon>Actinomarinicola</taxon>
    </lineage>
</organism>
<keyword evidence="3" id="KW-1185">Reference proteome</keyword>
<protein>
    <recommendedName>
        <fullName evidence="4">ParD-like antitoxin of type II toxin-antitoxin system</fullName>
    </recommendedName>
</protein>
<dbReference type="EMBL" id="CP045851">
    <property type="protein sequence ID" value="QGG94944.1"/>
    <property type="molecule type" value="Genomic_DNA"/>
</dbReference>
<evidence type="ECO:0008006" key="4">
    <source>
        <dbReference type="Google" id="ProtNLM"/>
    </source>
</evidence>
<name>A0A5Q2RH31_9ACTN</name>
<evidence type="ECO:0000313" key="2">
    <source>
        <dbReference type="EMBL" id="QGG94944.1"/>
    </source>
</evidence>
<accession>A0A5Q2RH31</accession>
<reference evidence="2 3" key="1">
    <citation type="submission" date="2019-11" db="EMBL/GenBank/DDBJ databases">
        <authorList>
            <person name="He Y."/>
        </authorList>
    </citation>
    <scope>NUCLEOTIDE SEQUENCE [LARGE SCALE GENOMIC DNA]</scope>
    <source>
        <strain evidence="2 3">SCSIO 58843</strain>
    </source>
</reference>
<proteinExistence type="predicted"/>
<dbReference type="Proteomes" id="UP000334019">
    <property type="component" value="Chromosome"/>
</dbReference>
<dbReference type="RefSeq" id="WP_153759052.1">
    <property type="nucleotide sequence ID" value="NZ_CP045851.1"/>
</dbReference>
<dbReference type="AlphaFoldDB" id="A0A5Q2RH31"/>
<evidence type="ECO:0000256" key="1">
    <source>
        <dbReference type="SAM" id="MobiDB-lite"/>
    </source>
</evidence>
<feature type="region of interest" description="Disordered" evidence="1">
    <location>
        <begin position="1"/>
        <end position="25"/>
    </location>
</feature>
<evidence type="ECO:0000313" key="3">
    <source>
        <dbReference type="Proteomes" id="UP000334019"/>
    </source>
</evidence>
<gene>
    <name evidence="2" type="ORF">GH723_07380</name>
</gene>
<sequence length="90" mass="9687">MEPTELIPMGSGLLRQAQSAAHSDRTPAEQLNYWARLGMNVDREVANLPHVLAAVTGRRQFADLDHGERALAHAVIDAQIAAGVAQSQFG</sequence>
<dbReference type="KEGG" id="atq:GH723_07380"/>